<organism evidence="7 8">
    <name type="scientific">Vanrija humicola</name>
    <name type="common">Yeast</name>
    <name type="synonym">Cryptococcus humicola</name>
    <dbReference type="NCBI Taxonomy" id="5417"/>
    <lineage>
        <taxon>Eukaryota</taxon>
        <taxon>Fungi</taxon>
        <taxon>Dikarya</taxon>
        <taxon>Basidiomycota</taxon>
        <taxon>Agaricomycotina</taxon>
        <taxon>Tremellomycetes</taxon>
        <taxon>Trichosporonales</taxon>
        <taxon>Trichosporonaceae</taxon>
        <taxon>Vanrija</taxon>
    </lineage>
</organism>
<evidence type="ECO:0000313" key="7">
    <source>
        <dbReference type="EMBL" id="TXT05010.1"/>
    </source>
</evidence>
<feature type="signal peptide" evidence="5">
    <location>
        <begin position="1"/>
        <end position="20"/>
    </location>
</feature>
<evidence type="ECO:0000256" key="2">
    <source>
        <dbReference type="ARBA" id="ARBA00022801"/>
    </source>
</evidence>
<dbReference type="PROSITE" id="PS51762">
    <property type="entry name" value="GH16_2"/>
    <property type="match status" value="1"/>
</dbReference>
<comment type="caution">
    <text evidence="7">The sequence shown here is derived from an EMBL/GenBank/DDBJ whole genome shotgun (WGS) entry which is preliminary data.</text>
</comment>
<gene>
    <name evidence="7" type="ORF">VHUM_03830</name>
</gene>
<dbReference type="Gene3D" id="2.60.120.200">
    <property type="match status" value="1"/>
</dbReference>
<dbReference type="OrthoDB" id="192832at2759"/>
<dbReference type="PANTHER" id="PTHR10963">
    <property type="entry name" value="GLYCOSYL HYDROLASE-RELATED"/>
    <property type="match status" value="1"/>
</dbReference>
<feature type="compositionally biased region" description="Low complexity" evidence="4">
    <location>
        <begin position="67"/>
        <end position="112"/>
    </location>
</feature>
<reference evidence="7 8" key="1">
    <citation type="journal article" date="2019" name="PLoS Genet.">
        <title>Convergent evolution of linked mating-type loci in basidiomycete fungi.</title>
        <authorList>
            <person name="Sun S."/>
            <person name="Coelho M.A."/>
            <person name="Heitman J."/>
            <person name="Nowrousian M."/>
        </authorList>
    </citation>
    <scope>NUCLEOTIDE SEQUENCE [LARGE SCALE GENOMIC DNA]</scope>
    <source>
        <strain evidence="7 8">CBS 4282</strain>
    </source>
</reference>
<dbReference type="GO" id="GO:0004553">
    <property type="term" value="F:hydrolase activity, hydrolyzing O-glycosyl compounds"/>
    <property type="evidence" value="ECO:0007669"/>
    <property type="project" value="InterPro"/>
</dbReference>
<proteinExistence type="inferred from homology"/>
<dbReference type="Proteomes" id="UP000473826">
    <property type="component" value="Unassembled WGS sequence"/>
</dbReference>
<feature type="compositionally biased region" description="Basic and acidic residues" evidence="4">
    <location>
        <begin position="39"/>
        <end position="54"/>
    </location>
</feature>
<evidence type="ECO:0000259" key="6">
    <source>
        <dbReference type="PROSITE" id="PS51762"/>
    </source>
</evidence>
<dbReference type="Pfam" id="PF26113">
    <property type="entry name" value="GH16_XgeA"/>
    <property type="match status" value="1"/>
</dbReference>
<dbReference type="AlphaFoldDB" id="A0A7D8UWU8"/>
<keyword evidence="5" id="KW-0732">Signal</keyword>
<dbReference type="EMBL" id="QKWK01000012">
    <property type="protein sequence ID" value="TXT05010.1"/>
    <property type="molecule type" value="Genomic_DNA"/>
</dbReference>
<dbReference type="FunFam" id="2.60.120.200:FF:000114">
    <property type="entry name" value="Probable endo-1,3(4)-beta-glucanase NFIA_089530"/>
    <property type="match status" value="1"/>
</dbReference>
<evidence type="ECO:0000256" key="1">
    <source>
        <dbReference type="ARBA" id="ARBA00006865"/>
    </source>
</evidence>
<feature type="domain" description="GH16" evidence="6">
    <location>
        <begin position="122"/>
        <end position="401"/>
    </location>
</feature>
<feature type="chain" id="PRO_5028968799" description="GH16 domain-containing protein" evidence="5">
    <location>
        <begin position="21"/>
        <end position="445"/>
    </location>
</feature>
<dbReference type="InterPro" id="IPR000757">
    <property type="entry name" value="Beta-glucanase-like"/>
</dbReference>
<name>A0A7D8UWU8_VANHU</name>
<keyword evidence="3" id="KW-0326">Glycosidase</keyword>
<evidence type="ECO:0000256" key="3">
    <source>
        <dbReference type="ARBA" id="ARBA00023295"/>
    </source>
</evidence>
<dbReference type="CDD" id="cd02181">
    <property type="entry name" value="GH16_fungal_Lam16A_glucanase"/>
    <property type="match status" value="1"/>
</dbReference>
<dbReference type="GO" id="GO:0009251">
    <property type="term" value="P:glucan catabolic process"/>
    <property type="evidence" value="ECO:0007669"/>
    <property type="project" value="TreeGrafter"/>
</dbReference>
<comment type="similarity">
    <text evidence="1">Belongs to the glycosyl hydrolase 16 family.</text>
</comment>
<accession>A0A7D8UWU8</accession>
<evidence type="ECO:0000313" key="8">
    <source>
        <dbReference type="Proteomes" id="UP000473826"/>
    </source>
</evidence>
<sequence>MKSAIILLPILASLAQVATAFPFAKRAAAGPALARAHHQRSDGFVHVRGQDSKRLVRRKRAHHDGEASSPCTTSTDAPSATSSSDDSSSSSSSDWITASNSSSSWNPNTGSNLNASPPPASATSSGSPPESTSAWHHVETISGESFFDSKYWNFWSWPDPTHGTVNYVDSNTARSQGLISVNGDGQAIMKVDTTQQVQGGRSSVRIHSNRIWTGGMVILDAAHMPTGCGTWPAWWQNGPNWPEGGEIDILEGVNDVTNNQVSLHTGVGCTMPNNLEDNQLGSMSTGSFNPYDCSSANTQNQGCGVIDRKSQNSYGAGFNSAGGGVYAMAWAKSGIKVWFFTRSAVPQDITSGSPNPDGWGTPVANFPSDNCNPYQFFYDQFNIFDTTLCGDWAGADSVWSQSCAASTGYSSCSDYVLNSGSSFEQAYWAVNSVTVSYWCYSSHHS</sequence>
<dbReference type="SUPFAM" id="SSF49899">
    <property type="entry name" value="Concanavalin A-like lectins/glucanases"/>
    <property type="match status" value="1"/>
</dbReference>
<dbReference type="InterPro" id="IPR050546">
    <property type="entry name" value="Glycosyl_Hydrlase_16"/>
</dbReference>
<dbReference type="PANTHER" id="PTHR10963:SF24">
    <property type="entry name" value="GLYCOSIDASE C21B10.07-RELATED"/>
    <property type="match status" value="1"/>
</dbReference>
<dbReference type="InterPro" id="IPR013320">
    <property type="entry name" value="ConA-like_dom_sf"/>
</dbReference>
<evidence type="ECO:0000256" key="5">
    <source>
        <dbReference type="SAM" id="SignalP"/>
    </source>
</evidence>
<feature type="compositionally biased region" description="Low complexity" evidence="4">
    <location>
        <begin position="121"/>
        <end position="134"/>
    </location>
</feature>
<feature type="region of interest" description="Disordered" evidence="4">
    <location>
        <begin position="37"/>
        <end position="134"/>
    </location>
</feature>
<keyword evidence="2" id="KW-0378">Hydrolase</keyword>
<evidence type="ECO:0000256" key="4">
    <source>
        <dbReference type="SAM" id="MobiDB-lite"/>
    </source>
</evidence>
<protein>
    <recommendedName>
        <fullName evidence="6">GH16 domain-containing protein</fullName>
    </recommendedName>
</protein>
<keyword evidence="8" id="KW-1185">Reference proteome</keyword>